<gene>
    <name evidence="4" type="ORF">LUZ63_012948</name>
</gene>
<comment type="caution">
    <text evidence="4">The sequence shown here is derived from an EMBL/GenBank/DDBJ whole genome shotgun (WGS) entry which is preliminary data.</text>
</comment>
<feature type="domain" description="F-box/LRR-repeat protein 15/At3g58940/PEG3-like LRR" evidence="3">
    <location>
        <begin position="114"/>
        <end position="233"/>
    </location>
</feature>
<dbReference type="InterPro" id="IPR053781">
    <property type="entry name" value="F-box_AtFBL13-like"/>
</dbReference>
<evidence type="ECO:0000259" key="3">
    <source>
        <dbReference type="Pfam" id="PF24758"/>
    </source>
</evidence>
<dbReference type="PANTHER" id="PTHR31900:SF32">
    <property type="entry name" value="F-BOX_RNI_FBD-LIKE DOMAIN PROTEIN"/>
    <property type="match status" value="1"/>
</dbReference>
<evidence type="ECO:0000313" key="4">
    <source>
        <dbReference type="EMBL" id="KAJ1688793.1"/>
    </source>
</evidence>
<reference evidence="4" key="1">
    <citation type="journal article" date="2022" name="Cell">
        <title>Repeat-based holocentromeres influence genome architecture and karyotype evolution.</title>
        <authorList>
            <person name="Hofstatter P.G."/>
            <person name="Thangavel G."/>
            <person name="Lux T."/>
            <person name="Neumann P."/>
            <person name="Vondrak T."/>
            <person name="Novak P."/>
            <person name="Zhang M."/>
            <person name="Costa L."/>
            <person name="Castellani M."/>
            <person name="Scott A."/>
            <person name="Toegelov H."/>
            <person name="Fuchs J."/>
            <person name="Mata-Sucre Y."/>
            <person name="Dias Y."/>
            <person name="Vanzela A.L.L."/>
            <person name="Huettel B."/>
            <person name="Almeida C.C.S."/>
            <person name="Simkova H."/>
            <person name="Souza G."/>
            <person name="Pedrosa-Harand A."/>
            <person name="Macas J."/>
            <person name="Mayer K.F.X."/>
            <person name="Houben A."/>
            <person name="Marques A."/>
        </authorList>
    </citation>
    <scope>NUCLEOTIDE SEQUENCE</scope>
    <source>
        <strain evidence="4">RhyBre1mFocal</strain>
    </source>
</reference>
<dbReference type="Proteomes" id="UP001151287">
    <property type="component" value="Unassembled WGS sequence"/>
</dbReference>
<accession>A0A9Q0C7L3</accession>
<dbReference type="SUPFAM" id="SSF81383">
    <property type="entry name" value="F-box domain"/>
    <property type="match status" value="1"/>
</dbReference>
<sequence>MHGLSILPDALLVTILSFLPTRVAARTSVLSRRFRHLWQTIPFVQLNGGGLRDHPDKFIAMADGVLLNRTHPLVSLRLDLDFRSPSVSDSYVLSLLTKALSLGLRHLTILGYLDSVPILPTIFSINSLQTLSLMLPLYPFPGRPQPYLKFPSPFTLPCLKSLSLGFCSADPASLTQLVSELCSLEDLLLVTRSINTLSLSSQSIKTLQLIIREQVHTIELFLPSLESLHLNKCRSFSSMFCIHGEFPLLKEAFIKLFKVHGEDVNAVSKLLNSFGHLEELTLYIKERERGKCPKPILLQPGKNLLKFPNLKHLDVSLCFHEHNFEAITMMIHNSPALESVKLVHEIPNFIGASRGRKR</sequence>
<proteinExistence type="predicted"/>
<keyword evidence="5" id="KW-1185">Reference proteome</keyword>
<keyword evidence="1" id="KW-0732">Signal</keyword>
<organism evidence="4 5">
    <name type="scientific">Rhynchospora breviuscula</name>
    <dbReference type="NCBI Taxonomy" id="2022672"/>
    <lineage>
        <taxon>Eukaryota</taxon>
        <taxon>Viridiplantae</taxon>
        <taxon>Streptophyta</taxon>
        <taxon>Embryophyta</taxon>
        <taxon>Tracheophyta</taxon>
        <taxon>Spermatophyta</taxon>
        <taxon>Magnoliopsida</taxon>
        <taxon>Liliopsida</taxon>
        <taxon>Poales</taxon>
        <taxon>Cyperaceae</taxon>
        <taxon>Cyperoideae</taxon>
        <taxon>Rhynchosporeae</taxon>
        <taxon>Rhynchospora</taxon>
    </lineage>
</organism>
<dbReference type="Pfam" id="PF24758">
    <property type="entry name" value="LRR_At5g56370"/>
    <property type="match status" value="1"/>
</dbReference>
<dbReference type="PANTHER" id="PTHR31900">
    <property type="entry name" value="F-BOX/RNI SUPERFAMILY PROTEIN-RELATED"/>
    <property type="match status" value="1"/>
</dbReference>
<dbReference type="OrthoDB" id="677936at2759"/>
<dbReference type="InterPro" id="IPR055411">
    <property type="entry name" value="LRR_FXL15/At3g58940/PEG3-like"/>
</dbReference>
<feature type="signal peptide" evidence="1">
    <location>
        <begin position="1"/>
        <end position="25"/>
    </location>
</feature>
<evidence type="ECO:0000313" key="5">
    <source>
        <dbReference type="Proteomes" id="UP001151287"/>
    </source>
</evidence>
<dbReference type="InterPro" id="IPR036047">
    <property type="entry name" value="F-box-like_dom_sf"/>
</dbReference>
<evidence type="ECO:0000256" key="1">
    <source>
        <dbReference type="SAM" id="SignalP"/>
    </source>
</evidence>
<dbReference type="CDD" id="cd22160">
    <property type="entry name" value="F-box_AtFBL13-like"/>
    <property type="match status" value="1"/>
</dbReference>
<protein>
    <recommendedName>
        <fullName evidence="6">F-box domain-containing protein</fullName>
    </recommendedName>
</protein>
<dbReference type="AlphaFoldDB" id="A0A9Q0C7L3"/>
<evidence type="ECO:0000259" key="2">
    <source>
        <dbReference type="Pfam" id="PF00646"/>
    </source>
</evidence>
<evidence type="ECO:0008006" key="6">
    <source>
        <dbReference type="Google" id="ProtNLM"/>
    </source>
</evidence>
<feature type="chain" id="PRO_5040429777" description="F-box domain-containing protein" evidence="1">
    <location>
        <begin position="26"/>
        <end position="358"/>
    </location>
</feature>
<dbReference type="SUPFAM" id="SSF52047">
    <property type="entry name" value="RNI-like"/>
    <property type="match status" value="1"/>
</dbReference>
<dbReference type="InterPro" id="IPR001810">
    <property type="entry name" value="F-box_dom"/>
</dbReference>
<name>A0A9Q0C7L3_9POAL</name>
<dbReference type="Gene3D" id="3.80.10.10">
    <property type="entry name" value="Ribonuclease Inhibitor"/>
    <property type="match status" value="1"/>
</dbReference>
<dbReference type="InterPro" id="IPR050232">
    <property type="entry name" value="FBL13/AtMIF1-like"/>
</dbReference>
<dbReference type="EMBL" id="JAMQYH010000004">
    <property type="protein sequence ID" value="KAJ1688793.1"/>
    <property type="molecule type" value="Genomic_DNA"/>
</dbReference>
<dbReference type="Pfam" id="PF00646">
    <property type="entry name" value="F-box"/>
    <property type="match status" value="1"/>
</dbReference>
<feature type="domain" description="F-box" evidence="2">
    <location>
        <begin position="4"/>
        <end position="43"/>
    </location>
</feature>
<dbReference type="InterPro" id="IPR032675">
    <property type="entry name" value="LRR_dom_sf"/>
</dbReference>